<gene>
    <name evidence="2" type="primary">cyaB</name>
    <name evidence="2" type="ORF">ENP88_06540</name>
</gene>
<dbReference type="NCBIfam" id="TIGR00318">
    <property type="entry name" value="cyaB"/>
    <property type="match status" value="1"/>
</dbReference>
<dbReference type="CDD" id="cd07890">
    <property type="entry name" value="CYTH-like_AC_IV-like"/>
    <property type="match status" value="1"/>
</dbReference>
<name>A0A7J2TKR0_ARCFL</name>
<organism evidence="2">
    <name type="scientific">Archaeoglobus fulgidus</name>
    <dbReference type="NCBI Taxonomy" id="2234"/>
    <lineage>
        <taxon>Archaea</taxon>
        <taxon>Methanobacteriati</taxon>
        <taxon>Methanobacteriota</taxon>
        <taxon>Archaeoglobi</taxon>
        <taxon>Archaeoglobales</taxon>
        <taxon>Archaeoglobaceae</taxon>
        <taxon>Archaeoglobus</taxon>
    </lineage>
</organism>
<dbReference type="InterPro" id="IPR023577">
    <property type="entry name" value="CYTH_domain"/>
</dbReference>
<dbReference type="EMBL" id="DSLA01000098">
    <property type="protein sequence ID" value="HEH35786.1"/>
    <property type="molecule type" value="Genomic_DNA"/>
</dbReference>
<dbReference type="PANTHER" id="PTHR21028:SF2">
    <property type="entry name" value="CYTH DOMAIN-CONTAINING PROTEIN"/>
    <property type="match status" value="1"/>
</dbReference>
<evidence type="ECO:0000313" key="2">
    <source>
        <dbReference type="EMBL" id="HEH35786.1"/>
    </source>
</evidence>
<dbReference type="AlphaFoldDB" id="A0A7J2TKR0"/>
<dbReference type="Gene3D" id="2.40.320.10">
    <property type="entry name" value="Hypothetical Protein Pfu-838710-001"/>
    <property type="match status" value="1"/>
</dbReference>
<sequence>MEVEAKFKLKEGVLEKIERFANFLEEKDEFDIYFNHPCRDFAKTDEALRLRIEKKVKMTYKGPKVDTETKTRKEISLVVDSFERAVELLESLGFEKFGTVRKRRRIYEMNGAIICVDSVEGLGNFLEIEVRNLEEKEKIFEIAKFLGYSKEESIRLSYLELLNGKV</sequence>
<feature type="domain" description="CYTH" evidence="1">
    <location>
        <begin position="1"/>
        <end position="164"/>
    </location>
</feature>
<comment type="caution">
    <text evidence="2">The sequence shown here is derived from an EMBL/GenBank/DDBJ whole genome shotgun (WGS) entry which is preliminary data.</text>
</comment>
<accession>A0A7J2TKR0</accession>
<reference evidence="2" key="1">
    <citation type="journal article" date="2020" name="mSystems">
        <title>Genome- and Community-Level Interaction Insights into Carbon Utilization and Element Cycling Functions of Hydrothermarchaeota in Hydrothermal Sediment.</title>
        <authorList>
            <person name="Zhou Z."/>
            <person name="Liu Y."/>
            <person name="Xu W."/>
            <person name="Pan J."/>
            <person name="Luo Z.H."/>
            <person name="Li M."/>
        </authorList>
    </citation>
    <scope>NUCLEOTIDE SEQUENCE [LARGE SCALE GENOMIC DNA]</scope>
    <source>
        <strain evidence="2">SpSt-26</strain>
    </source>
</reference>
<proteinExistence type="predicted"/>
<dbReference type="SMART" id="SM01118">
    <property type="entry name" value="CYTH"/>
    <property type="match status" value="1"/>
</dbReference>
<dbReference type="SUPFAM" id="SSF55154">
    <property type="entry name" value="CYTH-like phosphatases"/>
    <property type="match status" value="1"/>
</dbReference>
<dbReference type="InterPro" id="IPR008173">
    <property type="entry name" value="Adenylyl_cyclase_CyaB"/>
</dbReference>
<dbReference type="PROSITE" id="PS51707">
    <property type="entry name" value="CYTH"/>
    <property type="match status" value="1"/>
</dbReference>
<dbReference type="Pfam" id="PF01928">
    <property type="entry name" value="CYTH"/>
    <property type="match status" value="1"/>
</dbReference>
<dbReference type="PANTHER" id="PTHR21028">
    <property type="entry name" value="SI:CH211-156B7.4"/>
    <property type="match status" value="1"/>
</dbReference>
<evidence type="ECO:0000259" key="1">
    <source>
        <dbReference type="PROSITE" id="PS51707"/>
    </source>
</evidence>
<dbReference type="InterPro" id="IPR033469">
    <property type="entry name" value="CYTH-like_dom_sf"/>
</dbReference>
<protein>
    <submittedName>
        <fullName evidence="2">Class IV adenylate cyclase</fullName>
    </submittedName>
</protein>